<reference evidence="1 2" key="2">
    <citation type="journal article" date="2017" name="Front. Plant Sci.">
        <title>Gene Classification and Mining of Molecular Markers Useful in Red Clover (Trifolium pratense) Breeding.</title>
        <authorList>
            <person name="Istvanek J."/>
            <person name="Dluhosova J."/>
            <person name="Dluhos P."/>
            <person name="Patkova L."/>
            <person name="Nedelnik J."/>
            <person name="Repkova J."/>
        </authorList>
    </citation>
    <scope>NUCLEOTIDE SEQUENCE [LARGE SCALE GENOMIC DNA]</scope>
    <source>
        <strain evidence="2">cv. Tatra</strain>
        <tissue evidence="1">Young leaves</tissue>
    </source>
</reference>
<proteinExistence type="predicted"/>
<dbReference type="EMBL" id="ASHM01080182">
    <property type="protein sequence ID" value="PNX59198.1"/>
    <property type="molecule type" value="Genomic_DNA"/>
</dbReference>
<accession>A0A2K3JYW5</accession>
<evidence type="ECO:0000313" key="2">
    <source>
        <dbReference type="Proteomes" id="UP000236291"/>
    </source>
</evidence>
<reference evidence="1 2" key="1">
    <citation type="journal article" date="2014" name="Am. J. Bot.">
        <title>Genome assembly and annotation for red clover (Trifolium pratense; Fabaceae).</title>
        <authorList>
            <person name="Istvanek J."/>
            <person name="Jaros M."/>
            <person name="Krenek A."/>
            <person name="Repkova J."/>
        </authorList>
    </citation>
    <scope>NUCLEOTIDE SEQUENCE [LARGE SCALE GENOMIC DNA]</scope>
    <source>
        <strain evidence="2">cv. Tatra</strain>
        <tissue evidence="1">Young leaves</tissue>
    </source>
</reference>
<name>A0A2K3JYW5_TRIPR</name>
<evidence type="ECO:0000313" key="1">
    <source>
        <dbReference type="EMBL" id="PNX59198.1"/>
    </source>
</evidence>
<comment type="caution">
    <text evidence="1">The sequence shown here is derived from an EMBL/GenBank/DDBJ whole genome shotgun (WGS) entry which is preliminary data.</text>
</comment>
<gene>
    <name evidence="1" type="ORF">L195_g051295</name>
</gene>
<dbReference type="AlphaFoldDB" id="A0A2K3JYW5"/>
<protein>
    <submittedName>
        <fullName evidence="1">Uncharacterized protein</fullName>
    </submittedName>
</protein>
<dbReference type="Proteomes" id="UP000236291">
    <property type="component" value="Unassembled WGS sequence"/>
</dbReference>
<organism evidence="1 2">
    <name type="scientific">Trifolium pratense</name>
    <name type="common">Red clover</name>
    <dbReference type="NCBI Taxonomy" id="57577"/>
    <lineage>
        <taxon>Eukaryota</taxon>
        <taxon>Viridiplantae</taxon>
        <taxon>Streptophyta</taxon>
        <taxon>Embryophyta</taxon>
        <taxon>Tracheophyta</taxon>
        <taxon>Spermatophyta</taxon>
        <taxon>Magnoliopsida</taxon>
        <taxon>eudicotyledons</taxon>
        <taxon>Gunneridae</taxon>
        <taxon>Pentapetalae</taxon>
        <taxon>rosids</taxon>
        <taxon>fabids</taxon>
        <taxon>Fabales</taxon>
        <taxon>Fabaceae</taxon>
        <taxon>Papilionoideae</taxon>
        <taxon>50 kb inversion clade</taxon>
        <taxon>NPAAA clade</taxon>
        <taxon>Hologalegina</taxon>
        <taxon>IRL clade</taxon>
        <taxon>Trifolieae</taxon>
        <taxon>Trifolium</taxon>
    </lineage>
</organism>
<feature type="non-terminal residue" evidence="1">
    <location>
        <position position="30"/>
    </location>
</feature>
<sequence length="30" mass="3289">MTDCLRRRLTAAGCSFSPHLAFTAGYIIDT</sequence>